<gene>
    <name evidence="1" type="ORF">IHE45_05G063400</name>
</gene>
<evidence type="ECO:0000313" key="1">
    <source>
        <dbReference type="EMBL" id="KAH7681516.1"/>
    </source>
</evidence>
<sequence>MPSSPFSFLLLLTLLSFIHPTLISSFEFEVGGNAGWSVPSKDTQFYNHWASDNRFKIGDTINFKYDKDSVLVVEEGDYDKCDSAHPIFFSNNGNTVYTLDHSGAFYFISGIAEHCQKGQKMIIKVMGHSEGPGSSPDAGNHTGTRNVPSSSPNGSGGGLHEGFHAMHASLLWVFFMFLGSLLF</sequence>
<organism evidence="1 2">
    <name type="scientific">Dioscorea alata</name>
    <name type="common">Purple yam</name>
    <dbReference type="NCBI Taxonomy" id="55571"/>
    <lineage>
        <taxon>Eukaryota</taxon>
        <taxon>Viridiplantae</taxon>
        <taxon>Streptophyta</taxon>
        <taxon>Embryophyta</taxon>
        <taxon>Tracheophyta</taxon>
        <taxon>Spermatophyta</taxon>
        <taxon>Magnoliopsida</taxon>
        <taxon>Liliopsida</taxon>
        <taxon>Dioscoreales</taxon>
        <taxon>Dioscoreaceae</taxon>
        <taxon>Dioscorea</taxon>
    </lineage>
</organism>
<keyword evidence="2" id="KW-1185">Reference proteome</keyword>
<evidence type="ECO:0000313" key="2">
    <source>
        <dbReference type="Proteomes" id="UP000827976"/>
    </source>
</evidence>
<protein>
    <submittedName>
        <fullName evidence="1">Cupredoxins domain-containing protein</fullName>
    </submittedName>
</protein>
<name>A0ACB7W1P9_DIOAL</name>
<dbReference type="Proteomes" id="UP000827976">
    <property type="component" value="Chromosome 5"/>
</dbReference>
<accession>A0ACB7W1P9</accession>
<reference evidence="2" key="1">
    <citation type="journal article" date="2022" name="Nat. Commun.">
        <title>Chromosome evolution and the genetic basis of agronomically important traits in greater yam.</title>
        <authorList>
            <person name="Bredeson J.V."/>
            <person name="Lyons J.B."/>
            <person name="Oniyinde I.O."/>
            <person name="Okereke N.R."/>
            <person name="Kolade O."/>
            <person name="Nnabue I."/>
            <person name="Nwadili C.O."/>
            <person name="Hribova E."/>
            <person name="Parker M."/>
            <person name="Nwogha J."/>
            <person name="Shu S."/>
            <person name="Carlson J."/>
            <person name="Kariba R."/>
            <person name="Muthemba S."/>
            <person name="Knop K."/>
            <person name="Barton G.J."/>
            <person name="Sherwood A.V."/>
            <person name="Lopez-Montes A."/>
            <person name="Asiedu R."/>
            <person name="Jamnadass R."/>
            <person name="Muchugi A."/>
            <person name="Goodstein D."/>
            <person name="Egesi C.N."/>
            <person name="Featherston J."/>
            <person name="Asfaw A."/>
            <person name="Simpson G.G."/>
            <person name="Dolezel J."/>
            <person name="Hendre P.S."/>
            <person name="Van Deynze A."/>
            <person name="Kumar P.L."/>
            <person name="Obidiegwu J.E."/>
            <person name="Bhattacharjee R."/>
            <person name="Rokhsar D.S."/>
        </authorList>
    </citation>
    <scope>NUCLEOTIDE SEQUENCE [LARGE SCALE GENOMIC DNA]</scope>
    <source>
        <strain evidence="2">cv. TDa95/00328</strain>
    </source>
</reference>
<dbReference type="EMBL" id="CM037015">
    <property type="protein sequence ID" value="KAH7681516.1"/>
    <property type="molecule type" value="Genomic_DNA"/>
</dbReference>
<comment type="caution">
    <text evidence="1">The sequence shown here is derived from an EMBL/GenBank/DDBJ whole genome shotgun (WGS) entry which is preliminary data.</text>
</comment>
<proteinExistence type="predicted"/>